<dbReference type="Pfam" id="PF25397">
    <property type="entry name" value="DUF7887"/>
    <property type="match status" value="1"/>
</dbReference>
<evidence type="ECO:0000259" key="2">
    <source>
        <dbReference type="Pfam" id="PF25397"/>
    </source>
</evidence>
<proteinExistence type="predicted"/>
<evidence type="ECO:0000256" key="1">
    <source>
        <dbReference type="SAM" id="Phobius"/>
    </source>
</evidence>
<dbReference type="InterPro" id="IPR057209">
    <property type="entry name" value="DUF7887"/>
</dbReference>
<comment type="caution">
    <text evidence="3">The sequence shown here is derived from an EMBL/GenBank/DDBJ whole genome shotgun (WGS) entry which is preliminary data.</text>
</comment>
<dbReference type="OrthoDB" id="1937164at2759"/>
<dbReference type="Proteomes" id="UP000825935">
    <property type="component" value="Chromosome 21"/>
</dbReference>
<keyword evidence="4" id="KW-1185">Reference proteome</keyword>
<protein>
    <recommendedName>
        <fullName evidence="2">DUF7887 domain-containing protein</fullName>
    </recommendedName>
</protein>
<reference evidence="3" key="1">
    <citation type="submission" date="2021-08" db="EMBL/GenBank/DDBJ databases">
        <title>WGS assembly of Ceratopteris richardii.</title>
        <authorList>
            <person name="Marchant D.B."/>
            <person name="Chen G."/>
            <person name="Jenkins J."/>
            <person name="Shu S."/>
            <person name="Leebens-Mack J."/>
            <person name="Grimwood J."/>
            <person name="Schmutz J."/>
            <person name="Soltis P."/>
            <person name="Soltis D."/>
            <person name="Chen Z.-H."/>
        </authorList>
    </citation>
    <scope>NUCLEOTIDE SEQUENCE</scope>
    <source>
        <strain evidence="3">Whitten #5841</strain>
        <tissue evidence="3">Leaf</tissue>
    </source>
</reference>
<feature type="domain" description="DUF7887" evidence="2">
    <location>
        <begin position="95"/>
        <end position="151"/>
    </location>
</feature>
<evidence type="ECO:0000313" key="4">
    <source>
        <dbReference type="Proteomes" id="UP000825935"/>
    </source>
</evidence>
<organism evidence="3 4">
    <name type="scientific">Ceratopteris richardii</name>
    <name type="common">Triangle waterfern</name>
    <dbReference type="NCBI Taxonomy" id="49495"/>
    <lineage>
        <taxon>Eukaryota</taxon>
        <taxon>Viridiplantae</taxon>
        <taxon>Streptophyta</taxon>
        <taxon>Embryophyta</taxon>
        <taxon>Tracheophyta</taxon>
        <taxon>Polypodiopsida</taxon>
        <taxon>Polypodiidae</taxon>
        <taxon>Polypodiales</taxon>
        <taxon>Pteridineae</taxon>
        <taxon>Pteridaceae</taxon>
        <taxon>Parkerioideae</taxon>
        <taxon>Ceratopteris</taxon>
    </lineage>
</organism>
<dbReference type="AlphaFoldDB" id="A0A8T2SAY2"/>
<keyword evidence="1" id="KW-0472">Membrane</keyword>
<dbReference type="PANTHER" id="PTHR38389">
    <property type="entry name" value="DNA-DIRECTED RNA POLYMERASE SUBUNIT BETA"/>
    <property type="match status" value="1"/>
</dbReference>
<accession>A0A8T2SAY2</accession>
<sequence>MRSSIASSAAVVEANILVAVSAVSSPRLVRECAWSSKSLRSRWRYASTTSSGIFEKKMARRLGIVRLEAREGDAEREGAEEVNEVGQKSFSVPRLALQAFICILTLGFLDAGYSGDWSRIGVLSKDVEAALQLAAYGVVPLSLILLWLVSSSSVEKP</sequence>
<gene>
    <name evidence="3" type="ORF">KP509_21G068600</name>
</gene>
<dbReference type="PANTHER" id="PTHR38389:SF1">
    <property type="entry name" value="DNA-DIRECTED RNA POLYMERASE SUBUNIT BETA"/>
    <property type="match status" value="1"/>
</dbReference>
<name>A0A8T2SAY2_CERRI</name>
<dbReference type="EMBL" id="CM035426">
    <property type="protein sequence ID" value="KAH7315865.1"/>
    <property type="molecule type" value="Genomic_DNA"/>
</dbReference>
<feature type="transmembrane region" description="Helical" evidence="1">
    <location>
        <begin position="95"/>
        <end position="113"/>
    </location>
</feature>
<keyword evidence="1" id="KW-0812">Transmembrane</keyword>
<evidence type="ECO:0000313" key="3">
    <source>
        <dbReference type="EMBL" id="KAH7315865.1"/>
    </source>
</evidence>
<keyword evidence="1" id="KW-1133">Transmembrane helix</keyword>
<feature type="transmembrane region" description="Helical" evidence="1">
    <location>
        <begin position="133"/>
        <end position="150"/>
    </location>
</feature>